<proteinExistence type="predicted"/>
<dbReference type="SUPFAM" id="SSF100950">
    <property type="entry name" value="NagB/RpiA/CoA transferase-like"/>
    <property type="match status" value="1"/>
</dbReference>
<dbReference type="GO" id="GO:0006044">
    <property type="term" value="P:N-acetylglucosamine metabolic process"/>
    <property type="evidence" value="ECO:0007669"/>
    <property type="project" value="InterPro"/>
</dbReference>
<evidence type="ECO:0000256" key="1">
    <source>
        <dbReference type="ARBA" id="ARBA00023277"/>
    </source>
</evidence>
<dbReference type="PANTHER" id="PTHR42892">
    <property type="entry name" value="GLUCOSAMINE-6-PHOSPHATE DEAMINASE-LIKE PROTEIN BT_0258-RELATED"/>
    <property type="match status" value="1"/>
</dbReference>
<dbReference type="NCBIfam" id="NF009022">
    <property type="entry name" value="PRK12358.1"/>
    <property type="match status" value="1"/>
</dbReference>
<dbReference type="InterPro" id="IPR052960">
    <property type="entry name" value="GlcN6P_deaminase-like"/>
</dbReference>
<dbReference type="AlphaFoldDB" id="A0A378MDI2"/>
<dbReference type="PANTHER" id="PTHR42892:SF1">
    <property type="entry name" value="GLUCOSAMINE-6-PHOSPHATE ISOMERASE"/>
    <property type="match status" value="1"/>
</dbReference>
<dbReference type="InterPro" id="IPR037171">
    <property type="entry name" value="NagB/RpiA_transferase-like"/>
</dbReference>
<organism evidence="3 4">
    <name type="scientific">Listeria grayi</name>
    <name type="common">Listeria murrayi</name>
    <dbReference type="NCBI Taxonomy" id="1641"/>
    <lineage>
        <taxon>Bacteria</taxon>
        <taxon>Bacillati</taxon>
        <taxon>Bacillota</taxon>
        <taxon>Bacilli</taxon>
        <taxon>Bacillales</taxon>
        <taxon>Listeriaceae</taxon>
        <taxon>Listeria</taxon>
    </lineage>
</organism>
<accession>A0A378MDI2</accession>
<reference evidence="3 4" key="1">
    <citation type="submission" date="2018-06" db="EMBL/GenBank/DDBJ databases">
        <authorList>
            <consortium name="Pathogen Informatics"/>
            <person name="Doyle S."/>
        </authorList>
    </citation>
    <scope>NUCLEOTIDE SEQUENCE [LARGE SCALE GENOMIC DNA]</scope>
    <source>
        <strain evidence="4">NCTC 10815</strain>
    </source>
</reference>
<dbReference type="EMBL" id="UGPG01000001">
    <property type="protein sequence ID" value="STY44361.1"/>
    <property type="molecule type" value="Genomic_DNA"/>
</dbReference>
<keyword evidence="3" id="KW-0378">Hydrolase</keyword>
<gene>
    <name evidence="3" type="primary">nagB_3</name>
    <name evidence="3" type="ORF">NCTC10815_01703</name>
</gene>
<keyword evidence="1" id="KW-0119">Carbohydrate metabolism</keyword>
<dbReference type="InterPro" id="IPR006148">
    <property type="entry name" value="Glc/Gal-6P_isomerase"/>
</dbReference>
<dbReference type="GO" id="GO:0004342">
    <property type="term" value="F:glucosamine-6-phosphate deaminase activity"/>
    <property type="evidence" value="ECO:0007669"/>
    <property type="project" value="UniProtKB-EC"/>
</dbReference>
<dbReference type="RefSeq" id="WP_115345954.1">
    <property type="nucleotide sequence ID" value="NZ_UGPG01000001.1"/>
</dbReference>
<dbReference type="CDD" id="cd01399">
    <property type="entry name" value="GlcN6P_deaminase"/>
    <property type="match status" value="1"/>
</dbReference>
<dbReference type="Proteomes" id="UP000254879">
    <property type="component" value="Unassembled WGS sequence"/>
</dbReference>
<sequence length="234" mass="25738">MKIIITESYEALGNLAASILLGKMTEDKRVNISITAGNTPQSTYTALIPRVKNNAAYQNVHYYNFDEIVEVGEEKGMTEAALQKLFFQPANISSEQIHLLNLSNYQEQDQRIANAGGLDAMLIGIGEDGHFCANMPQSTEFNRHTHEVLIKPEYSWYEWAKADSGEKLPASFVTMGAASIMKVKQLILIANGSHKAGIIKRALSGPIDRNIPASILQLHPNLTVILDQEAAADL</sequence>
<evidence type="ECO:0000313" key="4">
    <source>
        <dbReference type="Proteomes" id="UP000254879"/>
    </source>
</evidence>
<evidence type="ECO:0000313" key="3">
    <source>
        <dbReference type="EMBL" id="STY44361.1"/>
    </source>
</evidence>
<dbReference type="EC" id="3.5.99.6" evidence="3"/>
<dbReference type="Gene3D" id="3.40.50.1360">
    <property type="match status" value="1"/>
</dbReference>
<dbReference type="Pfam" id="PF01182">
    <property type="entry name" value="Glucosamine_iso"/>
    <property type="match status" value="1"/>
</dbReference>
<name>A0A378MDI2_LISGR</name>
<evidence type="ECO:0000259" key="2">
    <source>
        <dbReference type="Pfam" id="PF01182"/>
    </source>
</evidence>
<protein>
    <submittedName>
        <fullName evidence="3">Glucosamine-6-phosphate deaminase 1</fullName>
        <ecNumber evidence="3">3.5.99.6</ecNumber>
    </submittedName>
</protein>
<dbReference type="InterPro" id="IPR004547">
    <property type="entry name" value="Glucosamine6P_isomerase"/>
</dbReference>
<dbReference type="GO" id="GO:0005975">
    <property type="term" value="P:carbohydrate metabolic process"/>
    <property type="evidence" value="ECO:0007669"/>
    <property type="project" value="InterPro"/>
</dbReference>
<feature type="domain" description="Glucosamine/galactosamine-6-phosphate isomerase" evidence="2">
    <location>
        <begin position="10"/>
        <end position="217"/>
    </location>
</feature>